<proteinExistence type="inferred from homology"/>
<evidence type="ECO:0000313" key="5">
    <source>
        <dbReference type="Proteomes" id="UP000050761"/>
    </source>
</evidence>
<dbReference type="InterPro" id="IPR005874">
    <property type="entry name" value="SUI1_euk"/>
</dbReference>
<dbReference type="InterPro" id="IPR036877">
    <property type="entry name" value="SUI1_dom_sf"/>
</dbReference>
<evidence type="ECO:0000313" key="6">
    <source>
        <dbReference type="WBParaSite" id="HPBE_0000630401-mRNA-1"/>
    </source>
</evidence>
<dbReference type="PROSITE" id="PS50296">
    <property type="entry name" value="SUI1"/>
    <property type="match status" value="1"/>
</dbReference>
<dbReference type="Proteomes" id="UP000050761">
    <property type="component" value="Unassembled WGS sequence"/>
</dbReference>
<protein>
    <submittedName>
        <fullName evidence="6">SUI1 domain-containing protein</fullName>
    </submittedName>
</protein>
<dbReference type="Gene3D" id="3.30.780.10">
    <property type="entry name" value="SUI1-like domain"/>
    <property type="match status" value="1"/>
</dbReference>
<dbReference type="EMBL" id="UZAH01025637">
    <property type="protein sequence ID" value="VDO67731.1"/>
    <property type="molecule type" value="Genomic_DNA"/>
</dbReference>
<reference evidence="4 5" key="1">
    <citation type="submission" date="2018-11" db="EMBL/GenBank/DDBJ databases">
        <authorList>
            <consortium name="Pathogen Informatics"/>
        </authorList>
    </citation>
    <scope>NUCLEOTIDE SEQUENCE [LARGE SCALE GENOMIC DNA]</scope>
</reference>
<keyword evidence="2" id="KW-0648">Protein biosynthesis</keyword>
<dbReference type="CDD" id="cd11566">
    <property type="entry name" value="eIF1_SUI1"/>
    <property type="match status" value="1"/>
</dbReference>
<dbReference type="SUPFAM" id="SSF55159">
    <property type="entry name" value="eIF1-like"/>
    <property type="match status" value="1"/>
</dbReference>
<dbReference type="InterPro" id="IPR001950">
    <property type="entry name" value="SUI1"/>
</dbReference>
<dbReference type="OrthoDB" id="10248435at2759"/>
<dbReference type="GO" id="GO:0003743">
    <property type="term" value="F:translation initiation factor activity"/>
    <property type="evidence" value="ECO:0007669"/>
    <property type="project" value="InterPro"/>
</dbReference>
<feature type="domain" description="SUI1" evidence="3">
    <location>
        <begin position="26"/>
        <end position="83"/>
    </location>
</feature>
<name>A0A183FHN1_HELPZ</name>
<evidence type="ECO:0000256" key="1">
    <source>
        <dbReference type="ARBA" id="ARBA00005422"/>
    </source>
</evidence>
<comment type="similarity">
    <text evidence="1">Belongs to the SUI1 family.</text>
</comment>
<keyword evidence="5" id="KW-1185">Reference proteome</keyword>
<evidence type="ECO:0000256" key="2">
    <source>
        <dbReference type="ARBA" id="ARBA00022917"/>
    </source>
</evidence>
<evidence type="ECO:0000313" key="4">
    <source>
        <dbReference type="EMBL" id="VDO67731.1"/>
    </source>
</evidence>
<accession>A0A3P7X1Z7</accession>
<organism evidence="5 6">
    <name type="scientific">Heligmosomoides polygyrus</name>
    <name type="common">Parasitic roundworm</name>
    <dbReference type="NCBI Taxonomy" id="6339"/>
    <lineage>
        <taxon>Eukaryota</taxon>
        <taxon>Metazoa</taxon>
        <taxon>Ecdysozoa</taxon>
        <taxon>Nematoda</taxon>
        <taxon>Chromadorea</taxon>
        <taxon>Rhabditida</taxon>
        <taxon>Rhabditina</taxon>
        <taxon>Rhabditomorpha</taxon>
        <taxon>Strongyloidea</taxon>
        <taxon>Heligmosomidae</taxon>
        <taxon>Heligmosomoides</taxon>
    </lineage>
</organism>
<sequence>MKSDIAKPKEAFEQLEDEHAARQHFCHIRIQQRTGRKAITTVQGVGTEHDLKRIVRFLKKKYKVMQLSGDQRQQIKDFLVDVGIVKENCKVHRF</sequence>
<gene>
    <name evidence="4" type="ORF">HPBE_LOCUS6305</name>
</gene>
<dbReference type="PANTHER" id="PTHR10388">
    <property type="entry name" value="EUKARYOTIC TRANSLATION INITIATION FACTOR SUI1"/>
    <property type="match status" value="1"/>
</dbReference>
<dbReference type="WBParaSite" id="HPBE_0000630401-mRNA-1">
    <property type="protein sequence ID" value="HPBE_0000630401-mRNA-1"/>
    <property type="gene ID" value="HPBE_0000630401"/>
</dbReference>
<dbReference type="Pfam" id="PF01253">
    <property type="entry name" value="SUI1"/>
    <property type="match status" value="1"/>
</dbReference>
<reference evidence="6" key="2">
    <citation type="submission" date="2019-09" db="UniProtKB">
        <authorList>
            <consortium name="WormBaseParasite"/>
        </authorList>
    </citation>
    <scope>IDENTIFICATION</scope>
</reference>
<accession>A0A183FHN1</accession>
<evidence type="ECO:0000259" key="3">
    <source>
        <dbReference type="PROSITE" id="PS50296"/>
    </source>
</evidence>
<dbReference type="AlphaFoldDB" id="A0A183FHN1"/>